<dbReference type="PIRSF" id="PIRSF004853">
    <property type="entry name" value="UCP004853"/>
    <property type="match status" value="1"/>
</dbReference>
<organism evidence="6 7">
    <name type="scientific">Methanothermococcus okinawensis</name>
    <dbReference type="NCBI Taxonomy" id="155863"/>
    <lineage>
        <taxon>Archaea</taxon>
        <taxon>Methanobacteriati</taxon>
        <taxon>Methanobacteriota</taxon>
        <taxon>Methanomada group</taxon>
        <taxon>Methanococci</taxon>
        <taxon>Methanococcales</taxon>
        <taxon>Methanococcaceae</taxon>
        <taxon>Methanothermococcus</taxon>
    </lineage>
</organism>
<evidence type="ECO:0000256" key="3">
    <source>
        <dbReference type="ARBA" id="ARBA00022840"/>
    </source>
</evidence>
<keyword evidence="3 5" id="KW-0067">ATP-binding</keyword>
<dbReference type="AlphaFoldDB" id="A0A832ZBL2"/>
<dbReference type="InterPro" id="IPR038138">
    <property type="entry name" value="PPS/PS_sf"/>
</dbReference>
<keyword evidence="1 5" id="KW-0436">Ligase</keyword>
<dbReference type="NCBIfam" id="NF010324">
    <property type="entry name" value="PRK13761.1"/>
    <property type="match status" value="1"/>
</dbReference>
<evidence type="ECO:0000256" key="1">
    <source>
        <dbReference type="ARBA" id="ARBA00022598"/>
    </source>
</evidence>
<comment type="caution">
    <text evidence="6">The sequence shown here is derived from an EMBL/GenBank/DDBJ whole genome shotgun (WGS) entry which is preliminary data.</text>
</comment>
<evidence type="ECO:0000313" key="6">
    <source>
        <dbReference type="EMBL" id="HIP83904.1"/>
    </source>
</evidence>
<evidence type="ECO:0000256" key="4">
    <source>
        <dbReference type="ARBA" id="ARBA00022993"/>
    </source>
</evidence>
<dbReference type="EMBL" id="DQUI01000007">
    <property type="protein sequence ID" value="HIP83904.1"/>
    <property type="molecule type" value="Genomic_DNA"/>
</dbReference>
<dbReference type="PANTHER" id="PTHR40695:SF1">
    <property type="entry name" value="4-PHOSPHOPANTOATE--BETA-ALANINE LIGASE"/>
    <property type="match status" value="1"/>
</dbReference>
<protein>
    <recommendedName>
        <fullName evidence="5">4-phosphopantoate--beta-alanine ligase</fullName>
        <ecNumber evidence="5">6.3.2.36</ecNumber>
    </recommendedName>
    <alternativeName>
        <fullName evidence="5">Phosphopantothenate synthetase</fullName>
        <shortName evidence="5">PPS</shortName>
    </alternativeName>
</protein>
<dbReference type="Proteomes" id="UP000643554">
    <property type="component" value="Unassembled WGS sequence"/>
</dbReference>
<dbReference type="GO" id="GO:0016881">
    <property type="term" value="F:acid-amino acid ligase activity"/>
    <property type="evidence" value="ECO:0007669"/>
    <property type="project" value="UniProtKB-UniRule"/>
</dbReference>
<comment type="similarity">
    <text evidence="5">Belongs to the archaeal phosphopantothenate synthetase family.</text>
</comment>
<dbReference type="InterPro" id="IPR002855">
    <property type="entry name" value="PPS/PS"/>
</dbReference>
<evidence type="ECO:0000256" key="2">
    <source>
        <dbReference type="ARBA" id="ARBA00022741"/>
    </source>
</evidence>
<accession>A0A832ZBL2</accession>
<comment type="subunit">
    <text evidence="5">Homodimer.</text>
</comment>
<dbReference type="GO" id="GO:0005524">
    <property type="term" value="F:ATP binding"/>
    <property type="evidence" value="ECO:0007669"/>
    <property type="project" value="UniProtKB-KW"/>
</dbReference>
<gene>
    <name evidence="6" type="ORF">EYH15_00180</name>
</gene>
<comment type="function">
    <text evidence="5">Catalyzes the condensation of (R)-4-phosphopantoate and beta-alanine to 4'-phosphopantothenate in the CoA biosynthesis pathway.</text>
</comment>
<proteinExistence type="inferred from homology"/>
<feature type="binding site" evidence="5">
    <location>
        <position position="16"/>
    </location>
    <ligand>
        <name>ATP</name>
        <dbReference type="ChEBI" id="CHEBI:30616"/>
    </ligand>
</feature>
<dbReference type="Gene3D" id="3.40.50.12640">
    <property type="entry name" value="Phosphopantoate/pantothenate synthetase"/>
    <property type="match status" value="1"/>
</dbReference>
<name>A0A832ZBL2_9EURY</name>
<dbReference type="EC" id="6.3.2.36" evidence="5"/>
<evidence type="ECO:0000256" key="5">
    <source>
        <dbReference type="HAMAP-Rule" id="MF_02224"/>
    </source>
</evidence>
<keyword evidence="2 5" id="KW-0547">Nucleotide-binding</keyword>
<feature type="binding site" evidence="5">
    <location>
        <begin position="195"/>
        <end position="196"/>
    </location>
    <ligand>
        <name>ATP</name>
        <dbReference type="ChEBI" id="CHEBI:30616"/>
    </ligand>
</feature>
<comment type="caution">
    <text evidence="5">Lacks conserved residue(s) required for the propagation of feature annotation.</text>
</comment>
<reference evidence="6" key="1">
    <citation type="journal article" date="2020" name="ISME J.">
        <title>Gammaproteobacteria mediating utilization of methyl-, sulfur- and petroleum organic compounds in deep ocean hydrothermal plumes.</title>
        <authorList>
            <person name="Zhou Z."/>
            <person name="Liu Y."/>
            <person name="Pan J."/>
            <person name="Cron B.R."/>
            <person name="Toner B.M."/>
            <person name="Anantharaman K."/>
            <person name="Breier J.A."/>
            <person name="Dick G.J."/>
            <person name="Li M."/>
        </authorList>
    </citation>
    <scope>NUCLEOTIDE SEQUENCE</scope>
    <source>
        <strain evidence="6">SZUA-1453</strain>
    </source>
</reference>
<feature type="binding site" evidence="5">
    <location>
        <begin position="189"/>
        <end position="191"/>
    </location>
    <ligand>
        <name>ATP</name>
        <dbReference type="ChEBI" id="CHEBI:30616"/>
    </ligand>
</feature>
<dbReference type="PANTHER" id="PTHR40695">
    <property type="entry name" value="4-PHOSPHOPANTOATE--BETA-ALANINE LIGASE"/>
    <property type="match status" value="1"/>
</dbReference>
<dbReference type="GO" id="GO:0015937">
    <property type="term" value="P:coenzyme A biosynthetic process"/>
    <property type="evidence" value="ECO:0007669"/>
    <property type="project" value="UniProtKB-UniRule"/>
</dbReference>
<feature type="binding site" evidence="5">
    <location>
        <position position="38"/>
    </location>
    <ligand>
        <name>ATP</name>
        <dbReference type="ChEBI" id="CHEBI:30616"/>
    </ligand>
</feature>
<keyword evidence="4 5" id="KW-0173">Coenzyme A biosynthesis</keyword>
<dbReference type="NCBIfam" id="NF041123">
    <property type="entry name" value="phpantohe_syn_Arch"/>
    <property type="match status" value="1"/>
</dbReference>
<dbReference type="Pfam" id="PF02006">
    <property type="entry name" value="PPS_PS"/>
    <property type="match status" value="1"/>
</dbReference>
<comment type="catalytic activity">
    <reaction evidence="5">
        <text>(R)-4-phosphopantoate + beta-alanine + ATP = (R)-4'-phosphopantothenate + AMP + diphosphate + H(+)</text>
        <dbReference type="Rhea" id="RHEA:27930"/>
        <dbReference type="ChEBI" id="CHEBI:10986"/>
        <dbReference type="ChEBI" id="CHEBI:15378"/>
        <dbReference type="ChEBI" id="CHEBI:30616"/>
        <dbReference type="ChEBI" id="CHEBI:33019"/>
        <dbReference type="ChEBI" id="CHEBI:57966"/>
        <dbReference type="ChEBI" id="CHEBI:61294"/>
        <dbReference type="ChEBI" id="CHEBI:456215"/>
        <dbReference type="EC" id="6.3.2.36"/>
    </reaction>
</comment>
<sequence>MKIPRSHPRYRSLLNREKIVEALERGILAKAGLIAHGRGETFDYLIGERTTDIALRAIKTASAMLVLAENPVISVNGNTVALAREEIVKLAEELNGKIEVNLFYRSEERLRRIKEFFEEDPVIREKIRKGKIKILGVDDANREIPKLESARRKVSQDGIYSADVVLVPLEDGDRTEALVKMGKKVISIDLNPLSRTAQRSTVTIVDELTRCLPLLRRYVKEYKNLDREELERMIKGFDNRRNLKDMLNYICNRLKNLQFN</sequence>
<comment type="pathway">
    <text evidence="5">Cofactor biosynthesis; coenzyme A biosynthesis.</text>
</comment>
<evidence type="ECO:0000313" key="7">
    <source>
        <dbReference type="Proteomes" id="UP000643554"/>
    </source>
</evidence>
<dbReference type="UniPathway" id="UPA00241"/>
<dbReference type="HAMAP" id="MF_02224">
    <property type="entry name" value="PPS"/>
    <property type="match status" value="1"/>
</dbReference>